<dbReference type="InterPro" id="IPR054353">
    <property type="entry name" value="IstA-like_C"/>
</dbReference>
<dbReference type="RefSeq" id="WP_113742982.1">
    <property type="nucleotide sequence ID" value="NZ_UAPV01000001.1"/>
</dbReference>
<dbReference type="InterPro" id="IPR012337">
    <property type="entry name" value="RNaseH-like_sf"/>
</dbReference>
<sequence>MSQGKTLNSEQIRTIARLTFAGFTKSAIGIRERISRITVAHIQRRLFKANVVSENILKSKSNQELLYICYGSTSSNSMNDDAKKVACISRSEHQPDFEEIALDRIITRENKQFYYFRYIDECSFSSVTPITRSSFYRLLKDAEDKLKIQSKDPVMIIDKPYGVSCEIDFAGTKLELTLTGGIKETFSVFVATWSASCYTFGCFVQRQSTEATCNALANAFQRWGCLPHEIIPDNAKAWVEDCSVHGESVTNRSFNDYLSQFGVFISPASPRSPTHKSRVEFAVRLLTERVISKYDTKQELNLQEHNICLQKMIDKYINQAPFHKDPNTTREFLFEHCEKSHARAMINVIPSYAVVSYAKVRRNYHIEHNGKLYSVPYKYINHTVTVKEYENSLSIYCDSKLIATHAKLKDSDAKNSTQHDHMPENHQKVIEKRKYRTIDDVLSEAQRLSHELYTYCKYKSEHTRSAPLKSCLSVLNMYIHSSNKAILSEVLNEVMKMPDDYRNYDSVRSLYARRIEEAYSARTKAISATDMASDIAHLKNSIKPDLTVDENGVYRDSNGLILSASIKE</sequence>
<dbReference type="PANTHER" id="PTHR35004">
    <property type="entry name" value="TRANSPOSASE RV3428C-RELATED"/>
    <property type="match status" value="1"/>
</dbReference>
<dbReference type="GO" id="GO:0015074">
    <property type="term" value="P:DNA integration"/>
    <property type="evidence" value="ECO:0007669"/>
    <property type="project" value="InterPro"/>
</dbReference>
<proteinExistence type="inferred from homology"/>
<dbReference type="EMBL" id="UAPV01000001">
    <property type="protein sequence ID" value="SPT69918.1"/>
    <property type="molecule type" value="Genomic_DNA"/>
</dbReference>
<name>A0A2X0VKC4_9GAMM</name>
<evidence type="ECO:0000313" key="5">
    <source>
        <dbReference type="EMBL" id="SPT69918.1"/>
    </source>
</evidence>
<dbReference type="AlphaFoldDB" id="A0A2X0VKC4"/>
<comment type="similarity">
    <text evidence="1">Belongs to the transposase IS21/IS408/IS1162 family.</text>
</comment>
<protein>
    <submittedName>
        <fullName evidence="5">Transposase and inactivated derivatives</fullName>
    </submittedName>
</protein>
<dbReference type="Proteomes" id="UP000250086">
    <property type="component" value="Unassembled WGS sequence"/>
</dbReference>
<gene>
    <name evidence="3" type="ORF">NCTC13093_00096</name>
    <name evidence="4" type="ORF">NCTC13093_00901</name>
    <name evidence="5" type="ORF">NCTC13093_01309</name>
</gene>
<dbReference type="Gene3D" id="3.30.420.10">
    <property type="entry name" value="Ribonuclease H-like superfamily/Ribonuclease H"/>
    <property type="match status" value="1"/>
</dbReference>
<dbReference type="PANTHER" id="PTHR35004:SF8">
    <property type="entry name" value="TRANSPOSASE RV3428C-RELATED"/>
    <property type="match status" value="1"/>
</dbReference>
<evidence type="ECO:0000313" key="6">
    <source>
        <dbReference type="Proteomes" id="UP000250086"/>
    </source>
</evidence>
<feature type="domain" description="Integrase catalytic" evidence="2">
    <location>
        <begin position="156"/>
        <end position="338"/>
    </location>
</feature>
<dbReference type="PROSITE" id="PS50994">
    <property type="entry name" value="INTEGRASE"/>
    <property type="match status" value="1"/>
</dbReference>
<evidence type="ECO:0000259" key="2">
    <source>
        <dbReference type="PROSITE" id="PS50994"/>
    </source>
</evidence>
<dbReference type="EMBL" id="UAPV01000001">
    <property type="protein sequence ID" value="SPT68762.1"/>
    <property type="molecule type" value="Genomic_DNA"/>
</dbReference>
<dbReference type="EMBL" id="UAPV01000001">
    <property type="protein sequence ID" value="SPT69524.1"/>
    <property type="molecule type" value="Genomic_DNA"/>
</dbReference>
<keyword evidence="6" id="KW-1185">Reference proteome</keyword>
<dbReference type="Pfam" id="PF22483">
    <property type="entry name" value="Mu-transpos_C_2"/>
    <property type="match status" value="1"/>
</dbReference>
<dbReference type="GO" id="GO:0003676">
    <property type="term" value="F:nucleic acid binding"/>
    <property type="evidence" value="ECO:0007669"/>
    <property type="project" value="InterPro"/>
</dbReference>
<dbReference type="SUPFAM" id="SSF53098">
    <property type="entry name" value="Ribonuclease H-like"/>
    <property type="match status" value="1"/>
</dbReference>
<evidence type="ECO:0000313" key="4">
    <source>
        <dbReference type="EMBL" id="SPT69524.1"/>
    </source>
</evidence>
<organism evidence="5 6">
    <name type="scientific">Anaerobiospirillum thomasii</name>
    <dbReference type="NCBI Taxonomy" id="179995"/>
    <lineage>
        <taxon>Bacteria</taxon>
        <taxon>Pseudomonadati</taxon>
        <taxon>Pseudomonadota</taxon>
        <taxon>Gammaproteobacteria</taxon>
        <taxon>Aeromonadales</taxon>
        <taxon>Succinivibrionaceae</taxon>
        <taxon>Anaerobiospirillum</taxon>
    </lineage>
</organism>
<dbReference type="InterPro" id="IPR001584">
    <property type="entry name" value="Integrase_cat-core"/>
</dbReference>
<evidence type="ECO:0000313" key="3">
    <source>
        <dbReference type="EMBL" id="SPT68762.1"/>
    </source>
</evidence>
<reference evidence="5 6" key="1">
    <citation type="submission" date="2018-06" db="EMBL/GenBank/DDBJ databases">
        <authorList>
            <consortium name="Pathogen Informatics"/>
            <person name="Doyle S."/>
        </authorList>
    </citation>
    <scope>NUCLEOTIDE SEQUENCE [LARGE SCALE GENOMIC DNA]</scope>
    <source>
        <strain evidence="5 6">NCTC13093</strain>
    </source>
</reference>
<dbReference type="InterPro" id="IPR036397">
    <property type="entry name" value="RNaseH_sf"/>
</dbReference>
<evidence type="ECO:0000256" key="1">
    <source>
        <dbReference type="ARBA" id="ARBA00009277"/>
    </source>
</evidence>
<accession>A0A2X0VKC4</accession>